<dbReference type="Proteomes" id="UP000184611">
    <property type="component" value="Unassembled WGS sequence"/>
</dbReference>
<sequence>MTYLKFIQYIYIIFAGFFIYDAYMKFKNSEDYLLSLIIAGVAIGMFFFRRHFHNKYQNKQ</sequence>
<gene>
    <name evidence="2" type="ORF">SAMN05443547_1090</name>
</gene>
<evidence type="ECO:0000256" key="1">
    <source>
        <dbReference type="SAM" id="Phobius"/>
    </source>
</evidence>
<evidence type="ECO:0000313" key="3">
    <source>
        <dbReference type="Proteomes" id="UP000184611"/>
    </source>
</evidence>
<protein>
    <submittedName>
        <fullName evidence="2">Uncharacterized protein</fullName>
    </submittedName>
</protein>
<keyword evidence="1" id="KW-1133">Transmembrane helix</keyword>
<dbReference type="RefSeq" id="WP_073582123.1">
    <property type="nucleotide sequence ID" value="NZ_CBCSEA010000002.1"/>
</dbReference>
<evidence type="ECO:0000313" key="2">
    <source>
        <dbReference type="EMBL" id="SHO72751.1"/>
    </source>
</evidence>
<dbReference type="EMBL" id="FRYK01000001">
    <property type="protein sequence ID" value="SHO72751.1"/>
    <property type="molecule type" value="Genomic_DNA"/>
</dbReference>
<feature type="transmembrane region" description="Helical" evidence="1">
    <location>
        <begin position="6"/>
        <end position="23"/>
    </location>
</feature>
<dbReference type="STRING" id="416016.SAMN05443547_1090"/>
<reference evidence="3" key="1">
    <citation type="submission" date="2016-12" db="EMBL/GenBank/DDBJ databases">
        <authorList>
            <person name="Varghese N."/>
            <person name="Submissions S."/>
        </authorList>
    </citation>
    <scope>NUCLEOTIDE SEQUENCE [LARGE SCALE GENOMIC DNA]</scope>
    <source>
        <strain evidence="3">DSM 18830</strain>
    </source>
</reference>
<feature type="transmembrane region" description="Helical" evidence="1">
    <location>
        <begin position="32"/>
        <end position="52"/>
    </location>
</feature>
<accession>A0A1M7ZV44</accession>
<dbReference type="OrthoDB" id="1151040at2"/>
<dbReference type="AlphaFoldDB" id="A0A1M7ZV44"/>
<keyword evidence="1" id="KW-0812">Transmembrane</keyword>
<name>A0A1M7ZV44_9FLAO</name>
<organism evidence="2 3">
    <name type="scientific">Flavobacterium cucumis</name>
    <dbReference type="NCBI Taxonomy" id="416016"/>
    <lineage>
        <taxon>Bacteria</taxon>
        <taxon>Pseudomonadati</taxon>
        <taxon>Bacteroidota</taxon>
        <taxon>Flavobacteriia</taxon>
        <taxon>Flavobacteriales</taxon>
        <taxon>Flavobacteriaceae</taxon>
        <taxon>Flavobacterium</taxon>
    </lineage>
</organism>
<keyword evidence="1" id="KW-0472">Membrane</keyword>
<proteinExistence type="predicted"/>
<keyword evidence="3" id="KW-1185">Reference proteome</keyword>